<evidence type="ECO:0000313" key="2">
    <source>
        <dbReference type="Proteomes" id="UP000470302"/>
    </source>
</evidence>
<accession>A0A845FY00</accession>
<sequence length="230" mass="25122">ARGDRRHPGAVIATLPAVTAGQACTALAGVDALAEAALETPGPLTVGACDFGMLYDQAAFRRLAADPQVDVIVWGVRGNANAIRRPKMFGWIAEEQGRIRRISVKEPLAHPATDAIVLGTFTFRRAADLRRLVDALVARDGRVNGEYYLDSCINDAIAMGLNCRLFEVDHYLSWGTPDDLRTFEYWQSCFHKWAGHPYTLEQDARVPAGAVAELAQRYKAVTPADPGRMA</sequence>
<organism evidence="1 2">
    <name type="scientific">Duganella vulcania</name>
    <dbReference type="NCBI Taxonomy" id="2692166"/>
    <lineage>
        <taxon>Bacteria</taxon>
        <taxon>Pseudomonadati</taxon>
        <taxon>Pseudomonadota</taxon>
        <taxon>Betaproteobacteria</taxon>
        <taxon>Burkholderiales</taxon>
        <taxon>Oxalobacteraceae</taxon>
        <taxon>Telluria group</taxon>
        <taxon>Duganella</taxon>
    </lineage>
</organism>
<dbReference type="Gene3D" id="3.90.550.10">
    <property type="entry name" value="Spore Coat Polysaccharide Biosynthesis Protein SpsA, Chain A"/>
    <property type="match status" value="1"/>
</dbReference>
<gene>
    <name evidence="1" type="ORF">GTP91_02290</name>
</gene>
<proteinExistence type="predicted"/>
<dbReference type="AlphaFoldDB" id="A0A845FY00"/>
<reference evidence="1 2" key="1">
    <citation type="submission" date="2020-01" db="EMBL/GenBank/DDBJ databases">
        <title>Novel species isolated from a subtropical stream in China.</title>
        <authorList>
            <person name="Lu H."/>
        </authorList>
    </citation>
    <scope>NUCLEOTIDE SEQUENCE [LARGE SCALE GENOMIC DNA]</scope>
    <source>
        <strain evidence="1 2">FT82W</strain>
    </source>
</reference>
<dbReference type="EMBL" id="WWCW01000004">
    <property type="protein sequence ID" value="MYM86005.1"/>
    <property type="molecule type" value="Genomic_DNA"/>
</dbReference>
<protein>
    <submittedName>
        <fullName evidence="1">Uncharacterized protein</fullName>
    </submittedName>
</protein>
<dbReference type="InterPro" id="IPR029044">
    <property type="entry name" value="Nucleotide-diphossugar_trans"/>
</dbReference>
<evidence type="ECO:0000313" key="1">
    <source>
        <dbReference type="EMBL" id="MYM86005.1"/>
    </source>
</evidence>
<dbReference type="Proteomes" id="UP000470302">
    <property type="component" value="Unassembled WGS sequence"/>
</dbReference>
<name>A0A845FY00_9BURK</name>
<dbReference type="SUPFAM" id="SSF53448">
    <property type="entry name" value="Nucleotide-diphospho-sugar transferases"/>
    <property type="match status" value="1"/>
</dbReference>
<feature type="non-terminal residue" evidence="1">
    <location>
        <position position="1"/>
    </location>
</feature>
<comment type="caution">
    <text evidence="1">The sequence shown here is derived from an EMBL/GenBank/DDBJ whole genome shotgun (WGS) entry which is preliminary data.</text>
</comment>